<evidence type="ECO:0008006" key="4">
    <source>
        <dbReference type="Google" id="ProtNLM"/>
    </source>
</evidence>
<comment type="caution">
    <text evidence="2">The sequence shown here is derived from an EMBL/GenBank/DDBJ whole genome shotgun (WGS) entry which is preliminary data.</text>
</comment>
<dbReference type="PANTHER" id="PTHR47349:SF1">
    <property type="entry name" value="AER328WP"/>
    <property type="match status" value="1"/>
</dbReference>
<dbReference type="EMBL" id="JABXXO010000001">
    <property type="protein sequence ID" value="KAF7784931.1"/>
    <property type="molecule type" value="Genomic_DNA"/>
</dbReference>
<feature type="compositionally biased region" description="Polar residues" evidence="1">
    <location>
        <begin position="38"/>
        <end position="53"/>
    </location>
</feature>
<name>A0A8H7KLL7_AGABI</name>
<dbReference type="AlphaFoldDB" id="A0A8H7KLL7"/>
<gene>
    <name evidence="2" type="ORF">Agabi119p4_1096</name>
</gene>
<feature type="region of interest" description="Disordered" evidence="1">
    <location>
        <begin position="266"/>
        <end position="317"/>
    </location>
</feature>
<feature type="compositionally biased region" description="Polar residues" evidence="1">
    <location>
        <begin position="65"/>
        <end position="78"/>
    </location>
</feature>
<reference evidence="2 3" key="1">
    <citation type="journal article" name="Sci. Rep.">
        <title>Telomere-to-telomere assembled and centromere annotated genomes of the two main subspecies of the button mushroom Agaricus bisporus reveal especially polymorphic chromosome ends.</title>
        <authorList>
            <person name="Sonnenberg A.S.M."/>
            <person name="Sedaghat-Telgerd N."/>
            <person name="Lavrijssen B."/>
            <person name="Ohm R.A."/>
            <person name="Hendrickx P.M."/>
            <person name="Scholtmeijer K."/>
            <person name="Baars J.J.P."/>
            <person name="van Peer A."/>
        </authorList>
    </citation>
    <scope>NUCLEOTIDE SEQUENCE [LARGE SCALE GENOMIC DNA]</scope>
    <source>
        <strain evidence="2 3">H119_p4</strain>
    </source>
</reference>
<feature type="compositionally biased region" description="Basic and acidic residues" evidence="1">
    <location>
        <begin position="140"/>
        <end position="154"/>
    </location>
</feature>
<feature type="compositionally biased region" description="Basic and acidic residues" evidence="1">
    <location>
        <begin position="54"/>
        <end position="63"/>
    </location>
</feature>
<dbReference type="Proteomes" id="UP000629468">
    <property type="component" value="Unassembled WGS sequence"/>
</dbReference>
<evidence type="ECO:0000313" key="3">
    <source>
        <dbReference type="Proteomes" id="UP000629468"/>
    </source>
</evidence>
<dbReference type="PANTHER" id="PTHR47349">
    <property type="entry name" value="CHROMOSOME 8, WHOLE GENOME SHOTGUN SEQUENCE"/>
    <property type="match status" value="1"/>
</dbReference>
<organism evidence="2 3">
    <name type="scientific">Agaricus bisporus var. burnettii</name>
    <dbReference type="NCBI Taxonomy" id="192524"/>
    <lineage>
        <taxon>Eukaryota</taxon>
        <taxon>Fungi</taxon>
        <taxon>Dikarya</taxon>
        <taxon>Basidiomycota</taxon>
        <taxon>Agaricomycotina</taxon>
        <taxon>Agaricomycetes</taxon>
        <taxon>Agaricomycetidae</taxon>
        <taxon>Agaricales</taxon>
        <taxon>Agaricineae</taxon>
        <taxon>Agaricaceae</taxon>
        <taxon>Agaricus</taxon>
    </lineage>
</organism>
<feature type="compositionally biased region" description="Polar residues" evidence="1">
    <location>
        <begin position="272"/>
        <end position="285"/>
    </location>
</feature>
<accession>A0A8H7KLL7</accession>
<dbReference type="InterPro" id="IPR058934">
    <property type="entry name" value="YMC020W-like"/>
</dbReference>
<sequence>MSVSPSPGSPLKQSDSLVVAVPPLFITRTLTSEHRDLSSSPAPSKGSPNSQNVQDRHANEIKEGTISQGEITSGNVISKGTEPERVAPSLELPEDHLKGVPRSADQTIQAVSPKTAPFATSWFSPWSWYSHPMTQGALAHPDDEGSQHVDKESADCSVPAGTSAARESDRTGMGTISGNHAGVEGDESKDLSLGSCASPLEQDLETSKAAKEGTGNQSLNTEPELKETGRQENRACWFGRFRVSGAPPSIISDGTRQPNVQLNVESDPAASKKQNTKSSAPSVPATTAGGVRGVKRTASPVPSSSSPKKIHSPPNLVLPTWEDTFHVPPRSMIPPSSEIKRQGHERSGGNLLGRAMGFVSSVLFSKDNTATGLDSSYKGKLSSDISDEHHAHTNAYEEEQQGKYQDFGKQLPRAWELVGPHQDNLKASRTPPPETLAQVARQAVGRFLTYGQDANRDGTFSPGEQKHINDTLRGCRRVVVIGVHGWFPGAVVRTVLGEGKFCIREKGEVSFGLLVWSTGLAPNPLVSAMSGVKKNPKTQSAITNDQLNVTIQETSEPSGCLG</sequence>
<feature type="region of interest" description="Disordered" evidence="1">
    <location>
        <begin position="31"/>
        <end position="92"/>
    </location>
</feature>
<evidence type="ECO:0000256" key="1">
    <source>
        <dbReference type="SAM" id="MobiDB-lite"/>
    </source>
</evidence>
<feature type="region of interest" description="Disordered" evidence="1">
    <location>
        <begin position="137"/>
        <end position="231"/>
    </location>
</feature>
<evidence type="ECO:0000313" key="2">
    <source>
        <dbReference type="EMBL" id="KAF7784931.1"/>
    </source>
</evidence>
<protein>
    <recommendedName>
        <fullName evidence="4">FAD/NAD(P)-binding domain-containing protein</fullName>
    </recommendedName>
</protein>
<proteinExistence type="predicted"/>